<sequence length="122" mass="13465">MLTLNATTQLKDIAYLPEETLSIILEALITIDEAYGADMKAMGYGGIVVVLEDKDDLPDFTHLLAAYHLDLETMLPEFVHLVTCSNGQLYCHSLILNGSDFGIIVLSPLEITPGSLMRHLHH</sequence>
<protein>
    <submittedName>
        <fullName evidence="1">Uncharacterized protein</fullName>
    </submittedName>
</protein>
<evidence type="ECO:0000313" key="1">
    <source>
        <dbReference type="EMBL" id="CDX04911.1"/>
    </source>
</evidence>
<name>A0A098BAK7_DESHA</name>
<dbReference type="AlphaFoldDB" id="A0A098BAK7"/>
<proteinExistence type="predicted"/>
<organism evidence="1">
    <name type="scientific">Desulfitobacterium hafniense</name>
    <name type="common">Desulfitobacterium frappieri</name>
    <dbReference type="NCBI Taxonomy" id="49338"/>
    <lineage>
        <taxon>Bacteria</taxon>
        <taxon>Bacillati</taxon>
        <taxon>Bacillota</taxon>
        <taxon>Clostridia</taxon>
        <taxon>Eubacteriales</taxon>
        <taxon>Desulfitobacteriaceae</taxon>
        <taxon>Desulfitobacterium</taxon>
    </lineage>
</organism>
<dbReference type="RefSeq" id="WP_208926526.1">
    <property type="nucleotide sequence ID" value="NZ_LK996017.1"/>
</dbReference>
<reference evidence="1" key="1">
    <citation type="submission" date="2014-07" db="EMBL/GenBank/DDBJ databases">
        <authorList>
            <person name="Hornung V.Bastian."/>
        </authorList>
    </citation>
    <scope>NUCLEOTIDE SEQUENCE</scope>
    <source>
        <strain evidence="1">PCE-S</strain>
    </source>
</reference>
<gene>
    <name evidence="1" type="ORF">DPCES_5025</name>
</gene>
<dbReference type="PATRIC" id="fig|49338.4.peg.5407"/>
<dbReference type="EMBL" id="LK996017">
    <property type="protein sequence ID" value="CDX04911.1"/>
    <property type="molecule type" value="Genomic_DNA"/>
</dbReference>
<accession>A0A098BAK7</accession>